<name>A0A644TXG8_9ZZZZ</name>
<proteinExistence type="predicted"/>
<dbReference type="EMBL" id="VSSQ01000060">
    <property type="protein sequence ID" value="MPL71663.1"/>
    <property type="molecule type" value="Genomic_DNA"/>
</dbReference>
<keyword evidence="1" id="KW-0812">Transmembrane</keyword>
<gene>
    <name evidence="2" type="ORF">SDC9_17440</name>
</gene>
<evidence type="ECO:0000313" key="2">
    <source>
        <dbReference type="EMBL" id="MPL71663.1"/>
    </source>
</evidence>
<organism evidence="2">
    <name type="scientific">bioreactor metagenome</name>
    <dbReference type="NCBI Taxonomy" id="1076179"/>
    <lineage>
        <taxon>unclassified sequences</taxon>
        <taxon>metagenomes</taxon>
        <taxon>ecological metagenomes</taxon>
    </lineage>
</organism>
<comment type="caution">
    <text evidence="2">The sequence shown here is derived from an EMBL/GenBank/DDBJ whole genome shotgun (WGS) entry which is preliminary data.</text>
</comment>
<feature type="transmembrane region" description="Helical" evidence="1">
    <location>
        <begin position="26"/>
        <end position="43"/>
    </location>
</feature>
<sequence length="53" mass="5734">MGVDTRNYLTANKPTLMPYTKLNSDAYLLPAVLVLSNGFYLSVDTGAMHGKAV</sequence>
<evidence type="ECO:0000256" key="1">
    <source>
        <dbReference type="SAM" id="Phobius"/>
    </source>
</evidence>
<keyword evidence="1" id="KW-0472">Membrane</keyword>
<protein>
    <submittedName>
        <fullName evidence="2">Uncharacterized protein</fullName>
    </submittedName>
</protein>
<reference evidence="2" key="1">
    <citation type="submission" date="2019-08" db="EMBL/GenBank/DDBJ databases">
        <authorList>
            <person name="Kucharzyk K."/>
            <person name="Murdoch R.W."/>
            <person name="Higgins S."/>
            <person name="Loffler F."/>
        </authorList>
    </citation>
    <scope>NUCLEOTIDE SEQUENCE</scope>
</reference>
<dbReference type="AlphaFoldDB" id="A0A644TXG8"/>
<accession>A0A644TXG8</accession>
<keyword evidence="1" id="KW-1133">Transmembrane helix</keyword>